<dbReference type="InterPro" id="IPR059010">
    <property type="entry name" value="TMEM179-179B"/>
</dbReference>
<keyword evidence="4 7" id="KW-0472">Membrane</keyword>
<feature type="region of interest" description="Disordered" evidence="6">
    <location>
        <begin position="211"/>
        <end position="237"/>
    </location>
</feature>
<evidence type="ECO:0000256" key="5">
    <source>
        <dbReference type="ARBA" id="ARBA00093776"/>
    </source>
</evidence>
<feature type="transmembrane region" description="Helical" evidence="7">
    <location>
        <begin position="12"/>
        <end position="31"/>
    </location>
</feature>
<organism evidence="8">
    <name type="scientific">Xenopsylla cheopis</name>
    <name type="common">Oriental rat flea</name>
    <name type="synonym">Pulex cheopis</name>
    <dbReference type="NCBI Taxonomy" id="163159"/>
    <lineage>
        <taxon>Eukaryota</taxon>
        <taxon>Metazoa</taxon>
        <taxon>Ecdysozoa</taxon>
        <taxon>Arthropoda</taxon>
        <taxon>Hexapoda</taxon>
        <taxon>Insecta</taxon>
        <taxon>Pterygota</taxon>
        <taxon>Neoptera</taxon>
        <taxon>Endopterygota</taxon>
        <taxon>Siphonaptera</taxon>
        <taxon>Pulicidae</taxon>
        <taxon>Xenopsyllinae</taxon>
        <taxon>Xenopsylla</taxon>
    </lineage>
</organism>
<dbReference type="Pfam" id="PF26158">
    <property type="entry name" value="Claudin_TMEM179-179B"/>
    <property type="match status" value="1"/>
</dbReference>
<keyword evidence="3 7" id="KW-1133">Transmembrane helix</keyword>
<sequence>MALSNVLMLSQIAGYVIALILSLCILIPMSLHHKDFNGQCLLFSNGTWQEKDGQFVADWASGSNCMYTIAMGVITLLVSLIQIYRISISAYQGNDSPFISVLIDVVISLGISAMSFIAALIITLGFIVWCQNMTQRFPSCEIAAGQDIMKSDNIDTVGFYIQLGTAQFGAWGSFACWVGLCVFAMLKLCRYHELENMRASMFRERQRVVFDEDKKDSPSGSGVDETGDDKILIANQE</sequence>
<keyword evidence="2 7" id="KW-0812">Transmembrane</keyword>
<comment type="similarity">
    <text evidence="5">Belongs to the TMEM179 family.</text>
</comment>
<evidence type="ECO:0000256" key="6">
    <source>
        <dbReference type="SAM" id="MobiDB-lite"/>
    </source>
</evidence>
<reference evidence="8" key="1">
    <citation type="submission" date="2020-03" db="EMBL/GenBank/DDBJ databases">
        <title>Transcriptomic Profiling of the Digestive Tract of the Rat Flea, Xenopsylla cheopis, Following Blood Feeding and Infection with Yersinia pestis.</title>
        <authorList>
            <person name="Bland D.M."/>
            <person name="Martens C.A."/>
            <person name="Virtaneva K."/>
            <person name="Kanakabandi K."/>
            <person name="Long D."/>
            <person name="Rosenke R."/>
            <person name="Saturday G.A."/>
            <person name="Hoyt F.H."/>
            <person name="Bruno D.P."/>
            <person name="Ribeiro J.M.C."/>
            <person name="Hinnebusch J."/>
        </authorList>
    </citation>
    <scope>NUCLEOTIDE SEQUENCE</scope>
</reference>
<accession>A0A6M2DXX0</accession>
<evidence type="ECO:0000256" key="2">
    <source>
        <dbReference type="ARBA" id="ARBA00022692"/>
    </source>
</evidence>
<feature type="transmembrane region" description="Helical" evidence="7">
    <location>
        <begin position="66"/>
        <end position="86"/>
    </location>
</feature>
<evidence type="ECO:0000256" key="1">
    <source>
        <dbReference type="ARBA" id="ARBA00004141"/>
    </source>
</evidence>
<dbReference type="InterPro" id="IPR029673">
    <property type="entry name" value="TMEM179"/>
</dbReference>
<evidence type="ECO:0000256" key="3">
    <source>
        <dbReference type="ARBA" id="ARBA00022989"/>
    </source>
</evidence>
<comment type="subcellular location">
    <subcellularLocation>
        <location evidence="1">Membrane</location>
        <topology evidence="1">Multi-pass membrane protein</topology>
    </subcellularLocation>
</comment>
<dbReference type="AlphaFoldDB" id="A0A6M2DXX0"/>
<dbReference type="PANTHER" id="PTHR31872">
    <property type="entry name" value="TRANSMEMBRANE PROTEIN 179"/>
    <property type="match status" value="1"/>
</dbReference>
<evidence type="ECO:0000256" key="7">
    <source>
        <dbReference type="SAM" id="Phobius"/>
    </source>
</evidence>
<evidence type="ECO:0000256" key="4">
    <source>
        <dbReference type="ARBA" id="ARBA00023136"/>
    </source>
</evidence>
<dbReference type="PANTHER" id="PTHR31872:SF4">
    <property type="entry name" value="TRANSMEMBRANE PROTEIN 179"/>
    <property type="match status" value="1"/>
</dbReference>
<feature type="transmembrane region" description="Helical" evidence="7">
    <location>
        <begin position="168"/>
        <end position="188"/>
    </location>
</feature>
<evidence type="ECO:0000313" key="8">
    <source>
        <dbReference type="EMBL" id="NOV49928.1"/>
    </source>
</evidence>
<proteinExistence type="inferred from homology"/>
<protein>
    <submittedName>
        <fullName evidence="8">Putative transmembrane protein</fullName>
    </submittedName>
</protein>
<name>A0A6M2DXX0_XENCH</name>
<feature type="transmembrane region" description="Helical" evidence="7">
    <location>
        <begin position="98"/>
        <end position="129"/>
    </location>
</feature>
<dbReference type="EMBL" id="GIIL01006202">
    <property type="protein sequence ID" value="NOV49928.1"/>
    <property type="molecule type" value="Transcribed_RNA"/>
</dbReference>